<evidence type="ECO:0000313" key="2">
    <source>
        <dbReference type="Proteomes" id="UP000010729"/>
    </source>
</evidence>
<dbReference type="InterPro" id="IPR032710">
    <property type="entry name" value="NTF2-like_dom_sf"/>
</dbReference>
<name>N1V3F4_9MICC</name>
<dbReference type="RefSeq" id="WP_005266798.1">
    <property type="nucleotide sequence ID" value="NZ_ANPE02000059.1"/>
</dbReference>
<evidence type="ECO:0000313" key="1">
    <source>
        <dbReference type="EMBL" id="EMY35855.1"/>
    </source>
</evidence>
<protein>
    <recommendedName>
        <fullName evidence="3">Ester cyclase</fullName>
    </recommendedName>
</protein>
<comment type="caution">
    <text evidence="1">The sequence shown here is derived from an EMBL/GenBank/DDBJ whole genome shotgun (WGS) entry which is preliminary data.</text>
</comment>
<sequence>MAGGTGIIERFYREVMEGGNLDLIGELGSDSYLEHEEPMPGQPSGLDGIRFYVNTFRSAFPDIKARAIEPVISTGDMEATRVVLTGTHNGEFLGITPTGKTVEFNTIDMIRVEDGKVVEHWGVTDLLKLMQQIGAVQA</sequence>
<dbReference type="PANTHER" id="PTHR38436">
    <property type="entry name" value="POLYKETIDE CYCLASE SNOAL-LIKE DOMAIN"/>
    <property type="match status" value="1"/>
</dbReference>
<evidence type="ECO:0008006" key="3">
    <source>
        <dbReference type="Google" id="ProtNLM"/>
    </source>
</evidence>
<reference evidence="1 2" key="1">
    <citation type="journal article" date="2013" name="Genome Announc.">
        <title>Draft Genome Sequence of Arthrobacter crystallopoietes Strain BAB-32, Revealing Genes for Bioremediation.</title>
        <authorList>
            <person name="Joshi M.N."/>
            <person name="Pandit A.S."/>
            <person name="Sharma A."/>
            <person name="Pandya R.V."/>
            <person name="Desai S.M."/>
            <person name="Saxena A.K."/>
            <person name="Bagatharia S.B."/>
        </authorList>
    </citation>
    <scope>NUCLEOTIDE SEQUENCE [LARGE SCALE GENOMIC DNA]</scope>
    <source>
        <strain evidence="1 2">BAB-32</strain>
    </source>
</reference>
<keyword evidence="2" id="KW-1185">Reference proteome</keyword>
<accession>N1V3F4</accession>
<dbReference type="Gene3D" id="3.10.450.50">
    <property type="match status" value="1"/>
</dbReference>
<dbReference type="InterPro" id="IPR009959">
    <property type="entry name" value="Cyclase_SnoaL-like"/>
</dbReference>
<dbReference type="Proteomes" id="UP000010729">
    <property type="component" value="Unassembled WGS sequence"/>
</dbReference>
<organism evidence="1 2">
    <name type="scientific">Arthrobacter crystallopoietes BAB-32</name>
    <dbReference type="NCBI Taxonomy" id="1246476"/>
    <lineage>
        <taxon>Bacteria</taxon>
        <taxon>Bacillati</taxon>
        <taxon>Actinomycetota</taxon>
        <taxon>Actinomycetes</taxon>
        <taxon>Micrococcales</taxon>
        <taxon>Micrococcaceae</taxon>
        <taxon>Crystallibacter</taxon>
    </lineage>
</organism>
<gene>
    <name evidence="1" type="ORF">D477_002186</name>
</gene>
<proteinExistence type="predicted"/>
<dbReference type="Pfam" id="PF07366">
    <property type="entry name" value="SnoaL"/>
    <property type="match status" value="1"/>
</dbReference>
<dbReference type="PANTHER" id="PTHR38436:SF1">
    <property type="entry name" value="ESTER CYCLASE"/>
    <property type="match status" value="1"/>
</dbReference>
<dbReference type="GO" id="GO:0030638">
    <property type="term" value="P:polyketide metabolic process"/>
    <property type="evidence" value="ECO:0007669"/>
    <property type="project" value="InterPro"/>
</dbReference>
<dbReference type="AlphaFoldDB" id="N1V3F4"/>
<dbReference type="EMBL" id="ANPE02000059">
    <property type="protein sequence ID" value="EMY35855.1"/>
    <property type="molecule type" value="Genomic_DNA"/>
</dbReference>
<dbReference type="SUPFAM" id="SSF54427">
    <property type="entry name" value="NTF2-like"/>
    <property type="match status" value="1"/>
</dbReference>
<dbReference type="OrthoDB" id="129343at2"/>